<dbReference type="EMBL" id="LTAY01000068">
    <property type="protein sequence ID" value="OPX46852.1"/>
    <property type="molecule type" value="Genomic_DNA"/>
</dbReference>
<dbReference type="GO" id="GO:0008745">
    <property type="term" value="F:N-acetylmuramoyl-L-alanine amidase activity"/>
    <property type="evidence" value="ECO:0007669"/>
    <property type="project" value="UniProtKB-EC"/>
</dbReference>
<accession>A0A1V4SSM3</accession>
<dbReference type="SMART" id="SM00646">
    <property type="entry name" value="Ami_3"/>
    <property type="match status" value="1"/>
</dbReference>
<dbReference type="Proteomes" id="UP000191448">
    <property type="component" value="Unassembled WGS sequence"/>
</dbReference>
<keyword evidence="1 3" id="KW-0378">Hydrolase</keyword>
<evidence type="ECO:0000259" key="2">
    <source>
        <dbReference type="SMART" id="SM00646"/>
    </source>
</evidence>
<evidence type="ECO:0000313" key="3">
    <source>
        <dbReference type="EMBL" id="OPX46852.1"/>
    </source>
</evidence>
<organism evidence="3 4">
    <name type="scientific">Clostridium thermobutyricum DSM 4928</name>
    <dbReference type="NCBI Taxonomy" id="1121339"/>
    <lineage>
        <taxon>Bacteria</taxon>
        <taxon>Bacillati</taxon>
        <taxon>Bacillota</taxon>
        <taxon>Clostridia</taxon>
        <taxon>Eubacteriales</taxon>
        <taxon>Clostridiaceae</taxon>
        <taxon>Clostridium</taxon>
    </lineage>
</organism>
<dbReference type="PANTHER" id="PTHR30404">
    <property type="entry name" value="N-ACETYLMURAMOYL-L-ALANINE AMIDASE"/>
    <property type="match status" value="1"/>
</dbReference>
<comment type="caution">
    <text evidence="3">The sequence shown here is derived from an EMBL/GenBank/DDBJ whole genome shotgun (WGS) entry which is preliminary data.</text>
</comment>
<evidence type="ECO:0000313" key="4">
    <source>
        <dbReference type="Proteomes" id="UP000191448"/>
    </source>
</evidence>
<dbReference type="AlphaFoldDB" id="A0A1V4SSM3"/>
<gene>
    <name evidence="3" type="primary">lytC_2</name>
    <name evidence="3" type="ORF">CLTHE_24860</name>
</gene>
<feature type="domain" description="MurNAc-LAA" evidence="2">
    <location>
        <begin position="443"/>
        <end position="560"/>
    </location>
</feature>
<dbReference type="OrthoDB" id="9772024at2"/>
<reference evidence="3 4" key="1">
    <citation type="submission" date="2016-02" db="EMBL/GenBank/DDBJ databases">
        <title>Genome sequence of Clostridium thermobutyricum DSM 4928.</title>
        <authorList>
            <person name="Poehlein A."/>
            <person name="Daniel R."/>
        </authorList>
    </citation>
    <scope>NUCLEOTIDE SEQUENCE [LARGE SCALE GENOMIC DNA]</scope>
    <source>
        <strain evidence="3 4">DSM 4928</strain>
    </source>
</reference>
<dbReference type="GO" id="GO:0030288">
    <property type="term" value="C:outer membrane-bounded periplasmic space"/>
    <property type="evidence" value="ECO:0007669"/>
    <property type="project" value="TreeGrafter"/>
</dbReference>
<dbReference type="Gene3D" id="3.40.630.40">
    <property type="entry name" value="Zn-dependent exopeptidases"/>
    <property type="match status" value="1"/>
</dbReference>
<dbReference type="EC" id="3.5.1.28" evidence="3"/>
<dbReference type="RefSeq" id="WP_080023751.1">
    <property type="nucleotide sequence ID" value="NZ_LTAY01000068.1"/>
</dbReference>
<sequence>MKEKKLKRFIFLTIILEILISNSFSAFFSTTIIAKADEINSINIKKENILDDKSPEKDESYTVFNENEKLFKDSVVPKEIARVEGGTELLVEVKLHYKEKANVFFNGKKYPLIQIDTKEFLTGRQTKYSKFRAFVHIDKSKYTKSLGKFYIELEDKTQRADGGEIIVIGEEDNISEHLVVDNYSAKLYDGKNTSYVPLEYMGSIPKDTIVRATNKVKIDKKEYYILESGYRVRIEDLKSIEENDLFNSMKEKNEIKSIEILESEKYSTIKIKEDYKGEYDLITSCNIYKDERNSDFNVEVPILNSVYIRFVSGKINTKIRENLKIDKDSIFKDMKKTGENEIKLGLKEKYYGHYGFYDKDGYLNIRFRKKIMDIKNSTIVIDPGHGMNKLGFLDSGALGFSNINEHDLNRMIAKSVSKSLKKLGANVILLNTTEKAYSLQERPKEAYINDADMFISIHNNSGGGGKLNATEDYYYTSFSKNLALEINKELTKTYENCLFNGIKGDYNRGAKWDYYTVILEKHCPSVLIEVGYVDNKKSFEKLTNEYYREKLSKSIVRGIENYVKNIY</sequence>
<evidence type="ECO:0000256" key="1">
    <source>
        <dbReference type="ARBA" id="ARBA00022801"/>
    </source>
</evidence>
<dbReference type="SUPFAM" id="SSF53187">
    <property type="entry name" value="Zn-dependent exopeptidases"/>
    <property type="match status" value="1"/>
</dbReference>
<dbReference type="GO" id="GO:0009253">
    <property type="term" value="P:peptidoglycan catabolic process"/>
    <property type="evidence" value="ECO:0007669"/>
    <property type="project" value="InterPro"/>
</dbReference>
<protein>
    <submittedName>
        <fullName evidence="3">N-acetylmuramoyl-L-alanine amidase LytC</fullName>
        <ecNumber evidence="3">3.5.1.28</ecNumber>
    </submittedName>
</protein>
<proteinExistence type="predicted"/>
<dbReference type="InterPro" id="IPR002508">
    <property type="entry name" value="MurNAc-LAA_cat"/>
</dbReference>
<dbReference type="PANTHER" id="PTHR30404:SF0">
    <property type="entry name" value="N-ACETYLMURAMOYL-L-ALANINE AMIDASE AMIC"/>
    <property type="match status" value="1"/>
</dbReference>
<dbReference type="CDD" id="cd02696">
    <property type="entry name" value="MurNAc-LAA"/>
    <property type="match status" value="1"/>
</dbReference>
<dbReference type="InterPro" id="IPR050695">
    <property type="entry name" value="N-acetylmuramoyl_amidase_3"/>
</dbReference>
<name>A0A1V4SSM3_9CLOT</name>
<dbReference type="Pfam" id="PF01520">
    <property type="entry name" value="Amidase_3"/>
    <property type="match status" value="1"/>
</dbReference>